<dbReference type="Pfam" id="PF22919">
    <property type="entry name" value="ATP-synt_VA_C"/>
    <property type="match status" value="1"/>
</dbReference>
<dbReference type="SUPFAM" id="SSF52540">
    <property type="entry name" value="P-loop containing nucleoside triphosphate hydrolases"/>
    <property type="match status" value="1"/>
</dbReference>
<feature type="domain" description="AAA+ ATPase" evidence="13">
    <location>
        <begin position="143"/>
        <end position="328"/>
    </location>
</feature>
<dbReference type="GO" id="GO:0005886">
    <property type="term" value="C:plasma membrane"/>
    <property type="evidence" value="ECO:0007669"/>
    <property type="project" value="UniProtKB-SubCell"/>
</dbReference>
<dbReference type="GO" id="GO:0046933">
    <property type="term" value="F:proton-transporting ATP synthase activity, rotational mechanism"/>
    <property type="evidence" value="ECO:0007669"/>
    <property type="project" value="UniProtKB-UniRule"/>
</dbReference>
<dbReference type="InterPro" id="IPR050053">
    <property type="entry name" value="ATPase_alpha/beta_chains"/>
</dbReference>
<proteinExistence type="inferred from homology"/>
<dbReference type="InterPro" id="IPR055190">
    <property type="entry name" value="ATP-synt_VA_C"/>
</dbReference>
<evidence type="ECO:0000256" key="9">
    <source>
        <dbReference type="ARBA" id="ARBA00023136"/>
    </source>
</evidence>
<organism evidence="14 15">
    <name type="scientific">Lactococcus garvieae</name>
    <dbReference type="NCBI Taxonomy" id="1363"/>
    <lineage>
        <taxon>Bacteria</taxon>
        <taxon>Bacillati</taxon>
        <taxon>Bacillota</taxon>
        <taxon>Bacilli</taxon>
        <taxon>Lactobacillales</taxon>
        <taxon>Streptococcaceae</taxon>
        <taxon>Lactococcus</taxon>
    </lineage>
</organism>
<reference evidence="14" key="1">
    <citation type="submission" date="2022-10" db="EMBL/GenBank/DDBJ databases">
        <title>Genome assembly of Lactococcus garvieae isolates from cricket gut.</title>
        <authorList>
            <person name="Luecke A.R."/>
            <person name="Brown A.M.V."/>
            <person name="Wakeman C.A."/>
        </authorList>
    </citation>
    <scope>NUCLEOTIDE SEQUENCE</scope>
    <source>
        <strain evidence="14">Alexii-11_2</strain>
    </source>
</reference>
<dbReference type="SMART" id="SM00382">
    <property type="entry name" value="AAA"/>
    <property type="match status" value="1"/>
</dbReference>
<evidence type="ECO:0000256" key="1">
    <source>
        <dbReference type="ARBA" id="ARBA00004370"/>
    </source>
</evidence>
<dbReference type="Pfam" id="PF00006">
    <property type="entry name" value="ATP-synt_ab"/>
    <property type="match status" value="1"/>
</dbReference>
<dbReference type="Gene3D" id="2.40.10.170">
    <property type="match status" value="1"/>
</dbReference>
<feature type="binding site" evidence="12">
    <location>
        <begin position="151"/>
        <end position="158"/>
    </location>
    <ligand>
        <name>ATP</name>
        <dbReference type="ChEBI" id="CHEBI:30616"/>
    </ligand>
</feature>
<gene>
    <name evidence="12 14" type="primary">atpD</name>
    <name evidence="14" type="ORF">OF801_10260</name>
</gene>
<keyword evidence="4 12" id="KW-0547">Nucleotide-binding</keyword>
<evidence type="ECO:0000256" key="5">
    <source>
        <dbReference type="ARBA" id="ARBA00022781"/>
    </source>
</evidence>
<dbReference type="EMBL" id="CP109635">
    <property type="protein sequence ID" value="UYT10307.1"/>
    <property type="molecule type" value="Genomic_DNA"/>
</dbReference>
<dbReference type="PROSITE" id="PS00152">
    <property type="entry name" value="ATPASE_ALPHA_BETA"/>
    <property type="match status" value="1"/>
</dbReference>
<evidence type="ECO:0000256" key="8">
    <source>
        <dbReference type="ARBA" id="ARBA00023065"/>
    </source>
</evidence>
<evidence type="ECO:0000313" key="15">
    <source>
        <dbReference type="Proteomes" id="UP001164042"/>
    </source>
</evidence>
<evidence type="ECO:0000313" key="14">
    <source>
        <dbReference type="EMBL" id="UYT10307.1"/>
    </source>
</evidence>
<evidence type="ECO:0000259" key="13">
    <source>
        <dbReference type="SMART" id="SM00382"/>
    </source>
</evidence>
<dbReference type="PANTHER" id="PTHR15184:SF71">
    <property type="entry name" value="ATP SYNTHASE SUBUNIT BETA, MITOCHONDRIAL"/>
    <property type="match status" value="1"/>
</dbReference>
<keyword evidence="7 12" id="KW-1278">Translocase</keyword>
<dbReference type="GO" id="GO:0045259">
    <property type="term" value="C:proton-transporting ATP synthase complex"/>
    <property type="evidence" value="ECO:0007669"/>
    <property type="project" value="UniProtKB-KW"/>
</dbReference>
<comment type="subcellular location">
    <subcellularLocation>
        <location evidence="12">Cell membrane</location>
        <topology evidence="12">Peripheral membrane protein</topology>
    </subcellularLocation>
    <subcellularLocation>
        <location evidence="1">Membrane</location>
    </subcellularLocation>
</comment>
<dbReference type="CDD" id="cd01133">
    <property type="entry name" value="F1-ATPase_beta_CD"/>
    <property type="match status" value="1"/>
</dbReference>
<dbReference type="InterPro" id="IPR027417">
    <property type="entry name" value="P-loop_NTPase"/>
</dbReference>
<comment type="catalytic activity">
    <reaction evidence="12">
        <text>ATP + H2O + 4 H(+)(in) = ADP + phosphate + 5 H(+)(out)</text>
        <dbReference type="Rhea" id="RHEA:57720"/>
        <dbReference type="ChEBI" id="CHEBI:15377"/>
        <dbReference type="ChEBI" id="CHEBI:15378"/>
        <dbReference type="ChEBI" id="CHEBI:30616"/>
        <dbReference type="ChEBI" id="CHEBI:43474"/>
        <dbReference type="ChEBI" id="CHEBI:456216"/>
        <dbReference type="EC" id="7.1.2.2"/>
    </reaction>
</comment>
<dbReference type="EC" id="7.1.2.2" evidence="12"/>
<protein>
    <recommendedName>
        <fullName evidence="12">ATP synthase subunit beta</fullName>
        <ecNumber evidence="12">7.1.2.2</ecNumber>
    </recommendedName>
    <alternativeName>
        <fullName evidence="12">ATP synthase F1 sector subunit beta</fullName>
    </alternativeName>
    <alternativeName>
        <fullName evidence="12">F-ATPase subunit beta</fullName>
    </alternativeName>
</protein>
<dbReference type="InterPro" id="IPR005722">
    <property type="entry name" value="ATP_synth_F1_bsu"/>
</dbReference>
<dbReference type="NCBIfam" id="TIGR01039">
    <property type="entry name" value="atpD"/>
    <property type="match status" value="1"/>
</dbReference>
<dbReference type="AlphaFoldDB" id="A0AA46TVS9"/>
<dbReference type="HAMAP" id="MF_01347">
    <property type="entry name" value="ATP_synth_beta_bact"/>
    <property type="match status" value="1"/>
</dbReference>
<evidence type="ECO:0000256" key="10">
    <source>
        <dbReference type="ARBA" id="ARBA00023196"/>
    </source>
</evidence>
<evidence type="ECO:0000256" key="4">
    <source>
        <dbReference type="ARBA" id="ARBA00022741"/>
    </source>
</evidence>
<evidence type="ECO:0000256" key="12">
    <source>
        <dbReference type="HAMAP-Rule" id="MF_01347"/>
    </source>
</evidence>
<dbReference type="SUPFAM" id="SSF47917">
    <property type="entry name" value="C-terminal domain of alpha and beta subunits of F1 ATP synthase"/>
    <property type="match status" value="1"/>
</dbReference>
<keyword evidence="12" id="KW-1003">Cell membrane</keyword>
<comment type="similarity">
    <text evidence="2 12">Belongs to the ATPase alpha/beta chains family.</text>
</comment>
<dbReference type="GO" id="GO:0005524">
    <property type="term" value="F:ATP binding"/>
    <property type="evidence" value="ECO:0007669"/>
    <property type="project" value="UniProtKB-UniRule"/>
</dbReference>
<dbReference type="InterPro" id="IPR020003">
    <property type="entry name" value="ATPase_a/bsu_AS"/>
</dbReference>
<dbReference type="Proteomes" id="UP001164042">
    <property type="component" value="Chromosome"/>
</dbReference>
<dbReference type="FunFam" id="3.40.50.300:FF:001630">
    <property type="entry name" value="ATP synthase subunit beta"/>
    <property type="match status" value="1"/>
</dbReference>
<dbReference type="InterPro" id="IPR004100">
    <property type="entry name" value="ATPase_F1/V1/A1_a/bsu_N"/>
</dbReference>
<dbReference type="InterPro" id="IPR024034">
    <property type="entry name" value="ATPase_F1/V1_b/a_C"/>
</dbReference>
<evidence type="ECO:0000256" key="11">
    <source>
        <dbReference type="ARBA" id="ARBA00023310"/>
    </source>
</evidence>
<comment type="function">
    <text evidence="12">Produces ATP from ADP in the presence of a proton gradient across the membrane. The catalytic sites are hosted primarily by the beta subunits.</text>
</comment>
<dbReference type="PANTHER" id="PTHR15184">
    <property type="entry name" value="ATP SYNTHASE"/>
    <property type="match status" value="1"/>
</dbReference>
<dbReference type="InterPro" id="IPR003593">
    <property type="entry name" value="AAA+_ATPase"/>
</dbReference>
<keyword evidence="11 12" id="KW-0066">ATP synthesis</keyword>
<name>A0AA46TVS9_9LACT</name>
<evidence type="ECO:0000256" key="2">
    <source>
        <dbReference type="ARBA" id="ARBA00008936"/>
    </source>
</evidence>
<dbReference type="RefSeq" id="WP_264308160.1">
    <property type="nucleotide sequence ID" value="NZ_CP109635.1"/>
</dbReference>
<sequence>MSNQMGTIVSISGFVMDIEFIAELPDIGHALKYETHQGQYLAEVSQHLGKNMVRAIAIGEVNGLKRGDIVENLAEPIRVPVGENVLGRMMDVFGRAIDGKEEIQTETYQSIYRDKLLLKDIKSEVEILETGIKVVDFMCPIIKGGKTGLFGGAGVGKSVLMQELIHNIGSQGGYSVFSGIGERSREGIDLYNELEESGVLPQTAVVLGQMNEAPGVRMRVGLTALTMAEHFRDKMQKDVLLFTDNIYRFVQAGSEVSSLLGKIPIAGGYQSTLTKEVGDFQERIVSTPDGAITSIQCVFLPADDIDDPSAVAIFSHLDSTVELERSIATLGIYPAINPITSTSKAVNPDIIGERHYDLVMRAKFTLQKYSELQEIINVLGMSELTMDDQQIVLRARRLRNYFSQPFHVSEVFTGLPGIALPLEELLDSVEMILNGELDHISEQEFLYIGSVKEIATGKE</sequence>
<dbReference type="Gene3D" id="3.40.50.300">
    <property type="entry name" value="P-loop containing nucleotide triphosphate hydrolases"/>
    <property type="match status" value="1"/>
</dbReference>
<dbReference type="CDD" id="cd18115">
    <property type="entry name" value="ATP-synt_F1_beta_N"/>
    <property type="match status" value="1"/>
</dbReference>
<keyword evidence="10 12" id="KW-0139">CF(1)</keyword>
<dbReference type="SUPFAM" id="SSF50615">
    <property type="entry name" value="N-terminal domain of alpha and beta subunits of F1 ATP synthase"/>
    <property type="match status" value="1"/>
</dbReference>
<dbReference type="Gene3D" id="1.10.1140.10">
    <property type="entry name" value="Bovine Mitochondrial F1-atpase, Atp Synthase Beta Chain, Chain D, domain 3"/>
    <property type="match status" value="1"/>
</dbReference>
<keyword evidence="5 12" id="KW-0375">Hydrogen ion transport</keyword>
<keyword evidence="3 12" id="KW-0813">Transport</keyword>
<accession>A0AA46TVS9</accession>
<dbReference type="InterPro" id="IPR000194">
    <property type="entry name" value="ATPase_F1/V1/A1_a/bsu_nucl-bd"/>
</dbReference>
<evidence type="ECO:0000256" key="7">
    <source>
        <dbReference type="ARBA" id="ARBA00022967"/>
    </source>
</evidence>
<keyword evidence="9 12" id="KW-0472">Membrane</keyword>
<keyword evidence="8 12" id="KW-0406">Ion transport</keyword>
<evidence type="ECO:0000256" key="3">
    <source>
        <dbReference type="ARBA" id="ARBA00022448"/>
    </source>
</evidence>
<dbReference type="InterPro" id="IPR036121">
    <property type="entry name" value="ATPase_F1/V1/A1_a/bsu_N_sf"/>
</dbReference>
<keyword evidence="6 12" id="KW-0067">ATP-binding</keyword>
<evidence type="ECO:0000256" key="6">
    <source>
        <dbReference type="ARBA" id="ARBA00022840"/>
    </source>
</evidence>
<dbReference type="Pfam" id="PF02874">
    <property type="entry name" value="ATP-synt_ab_N"/>
    <property type="match status" value="1"/>
</dbReference>